<evidence type="ECO:0008006" key="5">
    <source>
        <dbReference type="Google" id="ProtNLM"/>
    </source>
</evidence>
<dbReference type="EMBL" id="CACVBM020000011">
    <property type="protein sequence ID" value="CAA7012964.1"/>
    <property type="molecule type" value="Genomic_DNA"/>
</dbReference>
<name>A0A6D2HC39_9BRAS</name>
<dbReference type="OrthoDB" id="1107687at2759"/>
<dbReference type="Pfam" id="PF07734">
    <property type="entry name" value="FBA_1"/>
    <property type="match status" value="1"/>
</dbReference>
<protein>
    <recommendedName>
        <fullName evidence="5">F-box domain-containing protein</fullName>
    </recommendedName>
</protein>
<dbReference type="InterPro" id="IPR036047">
    <property type="entry name" value="F-box-like_dom_sf"/>
</dbReference>
<dbReference type="PANTHER" id="PTHR31672">
    <property type="entry name" value="BNACNNG10540D PROTEIN"/>
    <property type="match status" value="1"/>
</dbReference>
<accession>A0A6D2HC39</accession>
<dbReference type="NCBIfam" id="TIGR01640">
    <property type="entry name" value="F_box_assoc_1"/>
    <property type="match status" value="1"/>
</dbReference>
<dbReference type="Proteomes" id="UP000467841">
    <property type="component" value="Unassembled WGS sequence"/>
</dbReference>
<feature type="domain" description="F-box" evidence="1">
    <location>
        <begin position="3"/>
        <end position="42"/>
    </location>
</feature>
<dbReference type="InterPro" id="IPR006527">
    <property type="entry name" value="F-box-assoc_dom_typ1"/>
</dbReference>
<dbReference type="Pfam" id="PF00646">
    <property type="entry name" value="F-box"/>
    <property type="match status" value="1"/>
</dbReference>
<organism evidence="3 4">
    <name type="scientific">Microthlaspi erraticum</name>
    <dbReference type="NCBI Taxonomy" id="1685480"/>
    <lineage>
        <taxon>Eukaryota</taxon>
        <taxon>Viridiplantae</taxon>
        <taxon>Streptophyta</taxon>
        <taxon>Embryophyta</taxon>
        <taxon>Tracheophyta</taxon>
        <taxon>Spermatophyta</taxon>
        <taxon>Magnoliopsida</taxon>
        <taxon>eudicotyledons</taxon>
        <taxon>Gunneridae</taxon>
        <taxon>Pentapetalae</taxon>
        <taxon>rosids</taxon>
        <taxon>malvids</taxon>
        <taxon>Brassicales</taxon>
        <taxon>Brassicaceae</taxon>
        <taxon>Coluteocarpeae</taxon>
        <taxon>Microthlaspi</taxon>
    </lineage>
</organism>
<keyword evidence="4" id="KW-1185">Reference proteome</keyword>
<dbReference type="InterPro" id="IPR017451">
    <property type="entry name" value="F-box-assoc_interact_dom"/>
</dbReference>
<dbReference type="SUPFAM" id="SSF81383">
    <property type="entry name" value="F-box domain"/>
    <property type="match status" value="1"/>
</dbReference>
<dbReference type="InterPro" id="IPR001810">
    <property type="entry name" value="F-box_dom"/>
</dbReference>
<comment type="caution">
    <text evidence="3">The sequence shown here is derived from an EMBL/GenBank/DDBJ whole genome shotgun (WGS) entry which is preliminary data.</text>
</comment>
<reference evidence="3" key="1">
    <citation type="submission" date="2020-01" db="EMBL/GenBank/DDBJ databases">
        <authorList>
            <person name="Mishra B."/>
        </authorList>
    </citation>
    <scope>NUCLEOTIDE SEQUENCE [LARGE SCALE GENOMIC DNA]</scope>
</reference>
<evidence type="ECO:0000313" key="3">
    <source>
        <dbReference type="EMBL" id="CAA7012964.1"/>
    </source>
</evidence>
<evidence type="ECO:0000259" key="1">
    <source>
        <dbReference type="Pfam" id="PF00646"/>
    </source>
</evidence>
<dbReference type="Gene3D" id="1.20.1280.50">
    <property type="match status" value="1"/>
</dbReference>
<sequence>MMISDLPSDLLEEILFRVPATTCLRSTCKRWEALFKSQGFNKKHFGKAPKQSMLLMLRNYRVCPVRVDHNVSPPTIEYKGALRLNDSHSNTQQVDISNVYHCDGLLLCTTKAHKLVIWNPCSEEARWIQLNTGQDWNTQFALGYVNNKSCRSYKILNYSKRHLRAGEVRIYEFSSDTWKVVDVDTDSLGLILQLDGVSLKGNAYWSAFNETDRSNFLLWFDFTRERFRRLSFPTFQNFGSNILSVVREEQLSVLHRCFGASKMELWVTNEIDTEAALLWTKSFAVNFHPKLRIGIPSVVSFLIDEENKLLVCRNECDDGSTLHLHIFEEDGQYNSGIRVASNSIPWCPLIVFNYVPSFAQIH</sequence>
<evidence type="ECO:0000259" key="2">
    <source>
        <dbReference type="Pfam" id="PF07734"/>
    </source>
</evidence>
<dbReference type="PANTHER" id="PTHR31672:SF13">
    <property type="entry name" value="F-BOX PROTEIN CPR30-LIKE"/>
    <property type="match status" value="1"/>
</dbReference>
<dbReference type="InterPro" id="IPR050796">
    <property type="entry name" value="SCF_F-box_component"/>
</dbReference>
<proteinExistence type="predicted"/>
<dbReference type="AlphaFoldDB" id="A0A6D2HC39"/>
<feature type="domain" description="F-box associated beta-propeller type 1" evidence="2">
    <location>
        <begin position="54"/>
        <end position="361"/>
    </location>
</feature>
<gene>
    <name evidence="3" type="ORF">MERR_LOCUS198</name>
</gene>
<evidence type="ECO:0000313" key="4">
    <source>
        <dbReference type="Proteomes" id="UP000467841"/>
    </source>
</evidence>